<dbReference type="EMBL" id="JGYD01000025">
    <property type="protein sequence ID" value="KSV17260.1"/>
    <property type="molecule type" value="Genomic_DNA"/>
</dbReference>
<keyword evidence="1" id="KW-0472">Membrane</keyword>
<gene>
    <name evidence="2" type="ORF">DA01_07755</name>
</gene>
<keyword evidence="1" id="KW-1133">Transmembrane helix</keyword>
<accession>A0A0V8M0J5</accession>
<dbReference type="Proteomes" id="UP000053577">
    <property type="component" value="Unassembled WGS sequence"/>
</dbReference>
<reference evidence="2 3" key="1">
    <citation type="journal article" date="2015" name="Sci. Rep.">
        <title>A comparative genomics and reductive dehalogenase gene transcription study of two chloroethene-respiring bacteria, Dehalococcoides mccartyi strains MB and 11a.</title>
        <authorList>
            <person name="Low A."/>
            <person name="Shen Z."/>
            <person name="Cheng D."/>
            <person name="Rogers M.J."/>
            <person name="Lee P.K."/>
            <person name="He J."/>
        </authorList>
    </citation>
    <scope>NUCLEOTIDE SEQUENCE [LARGE SCALE GENOMIC DNA]</scope>
    <source>
        <strain evidence="2 3">MB</strain>
    </source>
</reference>
<dbReference type="PATRIC" id="fig|61435.5.peg.1521"/>
<dbReference type="RefSeq" id="WP_058292723.1">
    <property type="nucleotide sequence ID" value="NZ_CP019865.1"/>
</dbReference>
<evidence type="ECO:0000256" key="1">
    <source>
        <dbReference type="SAM" id="Phobius"/>
    </source>
</evidence>
<comment type="caution">
    <text evidence="2">The sequence shown here is derived from an EMBL/GenBank/DDBJ whole genome shotgun (WGS) entry which is preliminary data.</text>
</comment>
<evidence type="ECO:0000313" key="3">
    <source>
        <dbReference type="Proteomes" id="UP000053577"/>
    </source>
</evidence>
<proteinExistence type="predicted"/>
<name>A0A0V8M0J5_9CHLR</name>
<feature type="transmembrane region" description="Helical" evidence="1">
    <location>
        <begin position="90"/>
        <end position="111"/>
    </location>
</feature>
<evidence type="ECO:0000313" key="2">
    <source>
        <dbReference type="EMBL" id="KSV17260.1"/>
    </source>
</evidence>
<protein>
    <submittedName>
        <fullName evidence="2">Uncharacterized protein</fullName>
    </submittedName>
</protein>
<keyword evidence="1" id="KW-0812">Transmembrane</keyword>
<organism evidence="2 3">
    <name type="scientific">Dehalococcoides mccartyi</name>
    <dbReference type="NCBI Taxonomy" id="61435"/>
    <lineage>
        <taxon>Bacteria</taxon>
        <taxon>Bacillati</taxon>
        <taxon>Chloroflexota</taxon>
        <taxon>Dehalococcoidia</taxon>
        <taxon>Dehalococcoidales</taxon>
        <taxon>Dehalococcoidaceae</taxon>
        <taxon>Dehalococcoides</taxon>
    </lineage>
</organism>
<dbReference type="AlphaFoldDB" id="A0A0V8M0J5"/>
<sequence length="113" mass="12702">MRPQWLVWISFAFAVGNAMCLIFDGIWVGPEEMSFFNGLLGFNVMSYTDSTMANIGITVVNVVNGAKGFFQAIWTLVAWDYSFLDGAWSIFKIFPLWEISAGTVLGIILSFRR</sequence>